<dbReference type="AlphaFoldDB" id="A0AAN6XQN3"/>
<evidence type="ECO:0000313" key="1">
    <source>
        <dbReference type="EMBL" id="KAK4205069.1"/>
    </source>
</evidence>
<sequence length="109" mass="11908">MSASVVQIIVESMSKHAMARVPMNGENVEIGNDPGTGRTIIGMNFLKTLEHKIAKQRGNVRGLNGEPLALDRWATFTFYQPGYDGKGNPVLMKFTNSGWVVDNLAPISC</sequence>
<name>A0AAN6XQN3_9PEZI</name>
<reference evidence="1" key="2">
    <citation type="submission" date="2023-05" db="EMBL/GenBank/DDBJ databases">
        <authorList>
            <consortium name="Lawrence Berkeley National Laboratory"/>
            <person name="Steindorff A."/>
            <person name="Hensen N."/>
            <person name="Bonometti L."/>
            <person name="Westerberg I."/>
            <person name="Brannstrom I.O."/>
            <person name="Guillou S."/>
            <person name="Cros-Aarteil S."/>
            <person name="Calhoun S."/>
            <person name="Haridas S."/>
            <person name="Kuo A."/>
            <person name="Mondo S."/>
            <person name="Pangilinan J."/>
            <person name="Riley R."/>
            <person name="Labutti K."/>
            <person name="Andreopoulos B."/>
            <person name="Lipzen A."/>
            <person name="Chen C."/>
            <person name="Yanf M."/>
            <person name="Daum C."/>
            <person name="Ng V."/>
            <person name="Clum A."/>
            <person name="Ohm R."/>
            <person name="Martin F."/>
            <person name="Silar P."/>
            <person name="Natvig D."/>
            <person name="Lalanne C."/>
            <person name="Gautier V."/>
            <person name="Ament-Velasquez S.L."/>
            <person name="Kruys A."/>
            <person name="Hutchinson M.I."/>
            <person name="Powell A.J."/>
            <person name="Barry K."/>
            <person name="Miller A.N."/>
            <person name="Grigoriev I.V."/>
            <person name="Debuchy R."/>
            <person name="Gladieux P."/>
            <person name="Thoren M.H."/>
            <person name="Johannesson H."/>
        </authorList>
    </citation>
    <scope>NUCLEOTIDE SEQUENCE</scope>
    <source>
        <strain evidence="1">CBS 315.58</strain>
    </source>
</reference>
<comment type="caution">
    <text evidence="1">The sequence shown here is derived from an EMBL/GenBank/DDBJ whole genome shotgun (WGS) entry which is preliminary data.</text>
</comment>
<protein>
    <submittedName>
        <fullName evidence="1">Uncharacterized protein</fullName>
    </submittedName>
</protein>
<proteinExistence type="predicted"/>
<reference evidence="1" key="1">
    <citation type="journal article" date="2023" name="Mol. Phylogenet. Evol.">
        <title>Genome-scale phylogeny and comparative genomics of the fungal order Sordariales.</title>
        <authorList>
            <person name="Hensen N."/>
            <person name="Bonometti L."/>
            <person name="Westerberg I."/>
            <person name="Brannstrom I.O."/>
            <person name="Guillou S."/>
            <person name="Cros-Aarteil S."/>
            <person name="Calhoun S."/>
            <person name="Haridas S."/>
            <person name="Kuo A."/>
            <person name="Mondo S."/>
            <person name="Pangilinan J."/>
            <person name="Riley R."/>
            <person name="LaButti K."/>
            <person name="Andreopoulos B."/>
            <person name="Lipzen A."/>
            <person name="Chen C."/>
            <person name="Yan M."/>
            <person name="Daum C."/>
            <person name="Ng V."/>
            <person name="Clum A."/>
            <person name="Steindorff A."/>
            <person name="Ohm R.A."/>
            <person name="Martin F."/>
            <person name="Silar P."/>
            <person name="Natvig D.O."/>
            <person name="Lalanne C."/>
            <person name="Gautier V."/>
            <person name="Ament-Velasquez S.L."/>
            <person name="Kruys A."/>
            <person name="Hutchinson M.I."/>
            <person name="Powell A.J."/>
            <person name="Barry K."/>
            <person name="Miller A.N."/>
            <person name="Grigoriev I.V."/>
            <person name="Debuchy R."/>
            <person name="Gladieux P."/>
            <person name="Hiltunen Thoren M."/>
            <person name="Johannesson H."/>
        </authorList>
    </citation>
    <scope>NUCLEOTIDE SEQUENCE</scope>
    <source>
        <strain evidence="1">CBS 315.58</strain>
    </source>
</reference>
<accession>A0AAN6XQN3</accession>
<organism evidence="1 2">
    <name type="scientific">Triangularia verruculosa</name>
    <dbReference type="NCBI Taxonomy" id="2587418"/>
    <lineage>
        <taxon>Eukaryota</taxon>
        <taxon>Fungi</taxon>
        <taxon>Dikarya</taxon>
        <taxon>Ascomycota</taxon>
        <taxon>Pezizomycotina</taxon>
        <taxon>Sordariomycetes</taxon>
        <taxon>Sordariomycetidae</taxon>
        <taxon>Sordariales</taxon>
        <taxon>Podosporaceae</taxon>
        <taxon>Triangularia</taxon>
    </lineage>
</organism>
<dbReference type="Proteomes" id="UP001303160">
    <property type="component" value="Unassembled WGS sequence"/>
</dbReference>
<gene>
    <name evidence="1" type="ORF">QBC40DRAFT_249458</name>
</gene>
<evidence type="ECO:0000313" key="2">
    <source>
        <dbReference type="Proteomes" id="UP001303160"/>
    </source>
</evidence>
<dbReference type="EMBL" id="MU863878">
    <property type="protein sequence ID" value="KAK4205069.1"/>
    <property type="molecule type" value="Genomic_DNA"/>
</dbReference>
<keyword evidence="2" id="KW-1185">Reference proteome</keyword>